<dbReference type="GO" id="GO:0016740">
    <property type="term" value="F:transferase activity"/>
    <property type="evidence" value="ECO:0007669"/>
    <property type="project" value="UniProtKB-KW"/>
</dbReference>
<dbReference type="Gene3D" id="3.10.490.10">
    <property type="entry name" value="Gamma-glutamyl cyclotransferase-like"/>
    <property type="match status" value="1"/>
</dbReference>
<name>A0A1K2I0T7_9HYPH</name>
<feature type="domain" description="Gamma-glutamylcyclotransferase AIG2-like" evidence="3">
    <location>
        <begin position="14"/>
        <end position="124"/>
    </location>
</feature>
<dbReference type="STRING" id="665118.SAMN02983003_2558"/>
<dbReference type="OrthoDB" id="8478759at2"/>
<dbReference type="RefSeq" id="WP_072343562.1">
    <property type="nucleotide sequence ID" value="NZ_FPKU01000002.1"/>
</dbReference>
<dbReference type="EMBL" id="FPKU01000002">
    <property type="protein sequence ID" value="SFZ85396.1"/>
    <property type="molecule type" value="Genomic_DNA"/>
</dbReference>
<dbReference type="InterPro" id="IPR045038">
    <property type="entry name" value="AIG2-like"/>
</dbReference>
<evidence type="ECO:0000259" key="3">
    <source>
        <dbReference type="Pfam" id="PF06094"/>
    </source>
</evidence>
<dbReference type="InterPro" id="IPR009288">
    <property type="entry name" value="AIG2-like_dom"/>
</dbReference>
<accession>A0A1K2I0T7</accession>
<dbReference type="InterPro" id="IPR013024">
    <property type="entry name" value="GGCT-like"/>
</dbReference>
<evidence type="ECO:0000256" key="1">
    <source>
        <dbReference type="ARBA" id="ARBA00022679"/>
    </source>
</evidence>
<dbReference type="PANTHER" id="PTHR31544:SF2">
    <property type="entry name" value="AIG2-LIKE PROTEIN D"/>
    <property type="match status" value="1"/>
</dbReference>
<dbReference type="Proteomes" id="UP000183447">
    <property type="component" value="Unassembled WGS sequence"/>
</dbReference>
<evidence type="ECO:0000256" key="2">
    <source>
        <dbReference type="ARBA" id="ARBA00030602"/>
    </source>
</evidence>
<evidence type="ECO:0000313" key="5">
    <source>
        <dbReference type="Proteomes" id="UP000183447"/>
    </source>
</evidence>
<organism evidence="4 5">
    <name type="scientific">Devosia enhydra</name>
    <dbReference type="NCBI Taxonomy" id="665118"/>
    <lineage>
        <taxon>Bacteria</taxon>
        <taxon>Pseudomonadati</taxon>
        <taxon>Pseudomonadota</taxon>
        <taxon>Alphaproteobacteria</taxon>
        <taxon>Hyphomicrobiales</taxon>
        <taxon>Devosiaceae</taxon>
        <taxon>Devosia</taxon>
    </lineage>
</organism>
<proteinExistence type="predicted"/>
<evidence type="ECO:0000313" key="4">
    <source>
        <dbReference type="EMBL" id="SFZ85396.1"/>
    </source>
</evidence>
<sequence length="158" mass="17417">MATLNAQRDEPARLFVYGTLRDPELLMRLLGRPVPHTALLPAAAPGWRAVALARHPWPVLARSPGHAAEGLLVLGLTAFERDLLDAWEGEGYRRLPLPVMVEAELFEADAYLPVSPPSLSAPDWDFARWQLNHRAAALVSAGAEAETLRLRLIALRPH</sequence>
<gene>
    <name evidence="4" type="ORF">SAMN02983003_2558</name>
</gene>
<protein>
    <recommendedName>
        <fullName evidence="2">Putative gamma-glutamylcyclotransferase</fullName>
    </recommendedName>
</protein>
<dbReference type="SUPFAM" id="SSF110857">
    <property type="entry name" value="Gamma-glutamyl cyclotransferase-like"/>
    <property type="match status" value="1"/>
</dbReference>
<reference evidence="4 5" key="1">
    <citation type="submission" date="2016-11" db="EMBL/GenBank/DDBJ databases">
        <authorList>
            <person name="Jaros S."/>
            <person name="Januszkiewicz K."/>
            <person name="Wedrychowicz H."/>
        </authorList>
    </citation>
    <scope>NUCLEOTIDE SEQUENCE [LARGE SCALE GENOMIC DNA]</scope>
    <source>
        <strain evidence="4 5">ATCC 23634</strain>
    </source>
</reference>
<dbReference type="CDD" id="cd06661">
    <property type="entry name" value="GGCT_like"/>
    <property type="match status" value="1"/>
</dbReference>
<dbReference type="InterPro" id="IPR036568">
    <property type="entry name" value="GGCT-like_sf"/>
</dbReference>
<dbReference type="Pfam" id="PF06094">
    <property type="entry name" value="GGACT"/>
    <property type="match status" value="1"/>
</dbReference>
<keyword evidence="1 4" id="KW-0808">Transferase</keyword>
<dbReference type="PANTHER" id="PTHR31544">
    <property type="entry name" value="AIG2-LIKE PROTEIN D"/>
    <property type="match status" value="1"/>
</dbReference>
<dbReference type="AlphaFoldDB" id="A0A1K2I0T7"/>
<keyword evidence="5" id="KW-1185">Reference proteome</keyword>